<evidence type="ECO:0008006" key="5">
    <source>
        <dbReference type="Google" id="ProtNLM"/>
    </source>
</evidence>
<dbReference type="PANTHER" id="PTHR21566">
    <property type="entry name" value="CILIA- AND FLAGELLA-ASSOCIATED PROTEIN 251-LIKE-RELATED-RELATED"/>
    <property type="match status" value="1"/>
</dbReference>
<feature type="compositionally biased region" description="Low complexity" evidence="2">
    <location>
        <begin position="182"/>
        <end position="198"/>
    </location>
</feature>
<dbReference type="FunCoup" id="E3NAZ6">
    <property type="interactions" value="485"/>
</dbReference>
<feature type="compositionally biased region" description="Basic and acidic residues" evidence="2">
    <location>
        <begin position="205"/>
        <end position="251"/>
    </location>
</feature>
<feature type="compositionally biased region" description="Polar residues" evidence="2">
    <location>
        <begin position="160"/>
        <end position="181"/>
    </location>
</feature>
<protein>
    <recommendedName>
        <fullName evidence="5">SPK domain-containing protein</fullName>
    </recommendedName>
</protein>
<dbReference type="EMBL" id="DS268580">
    <property type="protein sequence ID" value="EFO91715.1"/>
    <property type="molecule type" value="Genomic_DNA"/>
</dbReference>
<evidence type="ECO:0000313" key="3">
    <source>
        <dbReference type="EMBL" id="EFO91715.1"/>
    </source>
</evidence>
<keyword evidence="1" id="KW-0175">Coiled coil</keyword>
<gene>
    <name evidence="3" type="ORF">CRE_06065</name>
</gene>
<keyword evidence="4" id="KW-1185">Reference proteome</keyword>
<sequence>MQKFVMTLKFQQDFLKAFENNTVELWYNENKRLLIRISEDLKRVKIPKCEKKKEELCKLICDSFLLLLKSHWDPTVLGLQTKSRTKKFKTRLLELNQTKKWTPFLSKYIYYFDSVLAFMRQQGIVDIRVEGSDRFEHLSFDDAIQNQQQRPDSRHKHQRLVSTGYSNPTPVSYSNQTPVSYSNPAPVSDSNPVPVSSNQKVRTTKINDRKAEKEYKKQLEEIRKGPEPKVQIRSDSDRRGKKGPEKVKRVESQTSLSSNFSLARKEADIAFRKSLDAQNQAFAEELRIKREKREQMNREAEEDMRQFRKESALRIQMFLNCIKLRIRWEEQEQEWGDWLKAVRSPVVKVKKTFLNFDHNRKFNDKEDNKVSFQIFRAHLHSSNFQTELLYLQKCVQTAYDKLIHEFDKLTLLSDRYDDKLFLKIIQSSISKMATKLCGLIEALDGFENTDSFFNKLSILERKIDSMDIPTTSKIRLICETAKPEDYKYVEKPKAPKSHCVITEIY</sequence>
<organism evidence="4">
    <name type="scientific">Caenorhabditis remanei</name>
    <name type="common">Caenorhabditis vulgaris</name>
    <dbReference type="NCBI Taxonomy" id="31234"/>
    <lineage>
        <taxon>Eukaryota</taxon>
        <taxon>Metazoa</taxon>
        <taxon>Ecdysozoa</taxon>
        <taxon>Nematoda</taxon>
        <taxon>Chromadorea</taxon>
        <taxon>Rhabditida</taxon>
        <taxon>Rhabditina</taxon>
        <taxon>Rhabditomorpha</taxon>
        <taxon>Rhabditoidea</taxon>
        <taxon>Rhabditidae</taxon>
        <taxon>Peloderinae</taxon>
        <taxon>Caenorhabditis</taxon>
    </lineage>
</organism>
<dbReference type="Proteomes" id="UP000008281">
    <property type="component" value="Unassembled WGS sequence"/>
</dbReference>
<feature type="region of interest" description="Disordered" evidence="2">
    <location>
        <begin position="144"/>
        <end position="257"/>
    </location>
</feature>
<dbReference type="eggNOG" id="ENOG502TG8E">
    <property type="taxonomic scope" value="Eukaryota"/>
</dbReference>
<evidence type="ECO:0000256" key="2">
    <source>
        <dbReference type="SAM" id="MobiDB-lite"/>
    </source>
</evidence>
<name>E3NAZ6_CAERE</name>
<proteinExistence type="predicted"/>
<feature type="coiled-coil region" evidence="1">
    <location>
        <begin position="279"/>
        <end position="310"/>
    </location>
</feature>
<dbReference type="OrthoDB" id="5846486at2759"/>
<dbReference type="AlphaFoldDB" id="E3NAZ6"/>
<dbReference type="Pfam" id="PF05218">
    <property type="entry name" value="DUF713"/>
    <property type="match status" value="1"/>
</dbReference>
<dbReference type="HOGENOM" id="CLU_038089_0_0_1"/>
<dbReference type="InterPro" id="IPR007883">
    <property type="entry name" value="DUF713"/>
</dbReference>
<dbReference type="PANTHER" id="PTHR21566:SF1">
    <property type="entry name" value="SPK DOMAIN-CONTAINING PROTEIN"/>
    <property type="match status" value="1"/>
</dbReference>
<evidence type="ECO:0000313" key="4">
    <source>
        <dbReference type="Proteomes" id="UP000008281"/>
    </source>
</evidence>
<accession>E3NAZ6</accession>
<dbReference type="InParanoid" id="E3NAZ6"/>
<evidence type="ECO:0000256" key="1">
    <source>
        <dbReference type="SAM" id="Coils"/>
    </source>
</evidence>
<dbReference type="OMA" id="LMCETEK"/>
<reference evidence="3" key="1">
    <citation type="submission" date="2007-07" db="EMBL/GenBank/DDBJ databases">
        <title>PCAP assembly of the Caenorhabditis remanei genome.</title>
        <authorList>
            <consortium name="The Caenorhabditis remanei Sequencing Consortium"/>
            <person name="Wilson R.K."/>
        </authorList>
    </citation>
    <scope>NUCLEOTIDE SEQUENCE [LARGE SCALE GENOMIC DNA]</scope>
    <source>
        <strain evidence="3">PB4641</strain>
    </source>
</reference>